<feature type="compositionally biased region" description="Polar residues" evidence="8">
    <location>
        <begin position="483"/>
        <end position="494"/>
    </location>
</feature>
<proteinExistence type="inferred from homology"/>
<feature type="transmembrane region" description="Helical" evidence="9">
    <location>
        <begin position="131"/>
        <end position="151"/>
    </location>
</feature>
<dbReference type="VEuPathDB" id="FungiDB:PV06_03474"/>
<protein>
    <recommendedName>
        <fullName evidence="10">Sugar phosphate transporter domain-containing protein</fullName>
    </recommendedName>
</protein>
<evidence type="ECO:0000256" key="9">
    <source>
        <dbReference type="SAM" id="Phobius"/>
    </source>
</evidence>
<dbReference type="Proteomes" id="UP000053342">
    <property type="component" value="Unassembled WGS sequence"/>
</dbReference>
<dbReference type="RefSeq" id="XP_016265269.1">
    <property type="nucleotide sequence ID" value="XM_016404264.1"/>
</dbReference>
<evidence type="ECO:0000256" key="7">
    <source>
        <dbReference type="ARBA" id="ARBA00023136"/>
    </source>
</evidence>
<evidence type="ECO:0000256" key="5">
    <source>
        <dbReference type="ARBA" id="ARBA00022692"/>
    </source>
</evidence>
<feature type="transmembrane region" description="Helical" evidence="9">
    <location>
        <begin position="371"/>
        <end position="389"/>
    </location>
</feature>
<evidence type="ECO:0000256" key="8">
    <source>
        <dbReference type="SAM" id="MobiDB-lite"/>
    </source>
</evidence>
<feature type="region of interest" description="Disordered" evidence="8">
    <location>
        <begin position="456"/>
        <end position="506"/>
    </location>
</feature>
<keyword evidence="12" id="KW-1185">Reference proteome</keyword>
<accession>A0A0D2DQD1</accession>
<feature type="compositionally biased region" description="Basic and acidic residues" evidence="8">
    <location>
        <begin position="1"/>
        <end position="11"/>
    </location>
</feature>
<evidence type="ECO:0000256" key="4">
    <source>
        <dbReference type="ARBA" id="ARBA00011182"/>
    </source>
</evidence>
<feature type="transmembrane region" description="Helical" evidence="9">
    <location>
        <begin position="401"/>
        <end position="423"/>
    </location>
</feature>
<comment type="subunit">
    <text evidence="4">Homooligomer.</text>
</comment>
<comment type="similarity">
    <text evidence="3">Belongs to the TPT transporter family. SLC35D subfamily.</text>
</comment>
<evidence type="ECO:0000256" key="6">
    <source>
        <dbReference type="ARBA" id="ARBA00022989"/>
    </source>
</evidence>
<feature type="compositionally biased region" description="Acidic residues" evidence="8">
    <location>
        <begin position="467"/>
        <end position="479"/>
    </location>
</feature>
<feature type="region of interest" description="Disordered" evidence="8">
    <location>
        <begin position="1"/>
        <end position="96"/>
    </location>
</feature>
<evidence type="ECO:0000256" key="1">
    <source>
        <dbReference type="ARBA" id="ARBA00003420"/>
    </source>
</evidence>
<evidence type="ECO:0000313" key="12">
    <source>
        <dbReference type="Proteomes" id="UP000053342"/>
    </source>
</evidence>
<feature type="transmembrane region" description="Helical" evidence="9">
    <location>
        <begin position="244"/>
        <end position="265"/>
    </location>
</feature>
<dbReference type="EMBL" id="KN847334">
    <property type="protein sequence ID" value="KIW45053.1"/>
    <property type="molecule type" value="Genomic_DNA"/>
</dbReference>
<gene>
    <name evidence="11" type="ORF">PV06_03474</name>
</gene>
<comment type="function">
    <text evidence="1">Involved in the import of GDP-mannose from the cytoplasm into the Golgi lumen.</text>
</comment>
<keyword evidence="6 9" id="KW-1133">Transmembrane helix</keyword>
<dbReference type="GeneID" id="27355548"/>
<dbReference type="InterPro" id="IPR004853">
    <property type="entry name" value="Sugar_P_trans_dom"/>
</dbReference>
<comment type="subcellular location">
    <subcellularLocation>
        <location evidence="2">Endoplasmic reticulum membrane</location>
        <topology evidence="2">Multi-pass membrane protein</topology>
    </subcellularLocation>
</comment>
<dbReference type="STRING" id="215243.A0A0D2DQD1"/>
<evidence type="ECO:0000256" key="2">
    <source>
        <dbReference type="ARBA" id="ARBA00004477"/>
    </source>
</evidence>
<feature type="compositionally biased region" description="Basic residues" evidence="8">
    <location>
        <begin position="87"/>
        <end position="96"/>
    </location>
</feature>
<keyword evidence="5 9" id="KW-0812">Transmembrane</keyword>
<feature type="transmembrane region" description="Helical" evidence="9">
    <location>
        <begin position="163"/>
        <end position="188"/>
    </location>
</feature>
<reference evidence="11 12" key="1">
    <citation type="submission" date="2015-01" db="EMBL/GenBank/DDBJ databases">
        <title>The Genome Sequence of Exophiala oligosperma CBS72588.</title>
        <authorList>
            <consortium name="The Broad Institute Genomics Platform"/>
            <person name="Cuomo C."/>
            <person name="de Hoog S."/>
            <person name="Gorbushina A."/>
            <person name="Stielow B."/>
            <person name="Teixiera M."/>
            <person name="Abouelleil A."/>
            <person name="Chapman S.B."/>
            <person name="Priest M."/>
            <person name="Young S.K."/>
            <person name="Wortman J."/>
            <person name="Nusbaum C."/>
            <person name="Birren B."/>
        </authorList>
    </citation>
    <scope>NUCLEOTIDE SEQUENCE [LARGE SCALE GENOMIC DNA]</scope>
    <source>
        <strain evidence="11 12">CBS 72588</strain>
    </source>
</reference>
<dbReference type="InterPro" id="IPR050186">
    <property type="entry name" value="TPT_transporter"/>
</dbReference>
<sequence>MAATPYRDHVQRPSSVAPPVSGEDNSPFINPRRKYRRRGTGSVSESKSGGSDDEAGSSMSESEEHELGALDSDLELDDDEESGLNKHERRKYLGKKRRRDGLDSRIAGTAGMATSSKDEINDADKTVVRRLLANGGLILMWYFFSLAISIYNKMMFSADHIDFHFPLFATSLHMLVQFCLASTILLIFPSLRPSLPRLTTTRDDSQPQKPLVTPLFYFTRLIPTGTTTSLDIGLGNTSLRYITLTFYTMCKSSVLIFVLMFAFLFRLEKPSVKLILIILTMTLGVLMMVAGETAFHALGFALAISASFFSGFRWALTQILLLRHPATSNPFATLFFLAPIMFVSLTIIACISETPAAVITGIEMLISSQGVLKAMLLLFVPGCLAFCMIASEFTLLQRTSVVTLSICGIFKEVVTISAAGIVFHDELSVVNISGLVVTICSIACYNYLKVKKMRDEEREKLRKRDEDREEESPFDDEDRPNERSGNNEATNSDSVPLMQDQERRQA</sequence>
<evidence type="ECO:0000256" key="3">
    <source>
        <dbReference type="ARBA" id="ARBA00010425"/>
    </source>
</evidence>
<feature type="compositionally biased region" description="Basic and acidic residues" evidence="8">
    <location>
        <begin position="456"/>
        <end position="466"/>
    </location>
</feature>
<feature type="transmembrane region" description="Helical" evidence="9">
    <location>
        <begin position="429"/>
        <end position="448"/>
    </location>
</feature>
<feature type="compositionally biased region" description="Acidic residues" evidence="8">
    <location>
        <begin position="72"/>
        <end position="82"/>
    </location>
</feature>
<keyword evidence="7 9" id="KW-0472">Membrane</keyword>
<feature type="transmembrane region" description="Helical" evidence="9">
    <location>
        <begin position="334"/>
        <end position="359"/>
    </location>
</feature>
<dbReference type="Pfam" id="PF03151">
    <property type="entry name" value="TPT"/>
    <property type="match status" value="1"/>
</dbReference>
<feature type="transmembrane region" description="Helical" evidence="9">
    <location>
        <begin position="272"/>
        <end position="291"/>
    </location>
</feature>
<evidence type="ECO:0000259" key="10">
    <source>
        <dbReference type="Pfam" id="PF03151"/>
    </source>
</evidence>
<name>A0A0D2DQD1_9EURO</name>
<feature type="domain" description="Sugar phosphate transporter" evidence="10">
    <location>
        <begin position="135"/>
        <end position="446"/>
    </location>
</feature>
<organism evidence="11 12">
    <name type="scientific">Exophiala oligosperma</name>
    <dbReference type="NCBI Taxonomy" id="215243"/>
    <lineage>
        <taxon>Eukaryota</taxon>
        <taxon>Fungi</taxon>
        <taxon>Dikarya</taxon>
        <taxon>Ascomycota</taxon>
        <taxon>Pezizomycotina</taxon>
        <taxon>Eurotiomycetes</taxon>
        <taxon>Chaetothyriomycetidae</taxon>
        <taxon>Chaetothyriales</taxon>
        <taxon>Herpotrichiellaceae</taxon>
        <taxon>Exophiala</taxon>
    </lineage>
</organism>
<dbReference type="HOGENOM" id="CLU_022332_4_0_1"/>
<dbReference type="GO" id="GO:0005789">
    <property type="term" value="C:endoplasmic reticulum membrane"/>
    <property type="evidence" value="ECO:0007669"/>
    <property type="project" value="UniProtKB-SubCell"/>
</dbReference>
<feature type="transmembrane region" description="Helical" evidence="9">
    <location>
        <begin position="297"/>
        <end position="322"/>
    </location>
</feature>
<dbReference type="PANTHER" id="PTHR11132">
    <property type="entry name" value="SOLUTE CARRIER FAMILY 35"/>
    <property type="match status" value="1"/>
</dbReference>
<dbReference type="OrthoDB" id="18894at2759"/>
<evidence type="ECO:0000313" key="11">
    <source>
        <dbReference type="EMBL" id="KIW45053.1"/>
    </source>
</evidence>
<dbReference type="AlphaFoldDB" id="A0A0D2DQD1"/>